<reference evidence="7 8" key="1">
    <citation type="submission" date="2014-06" db="EMBL/GenBank/DDBJ databases">
        <authorList>
            <person name="Swart Estienne"/>
        </authorList>
    </citation>
    <scope>NUCLEOTIDE SEQUENCE [LARGE SCALE GENOMIC DNA]</scope>
    <source>
        <strain evidence="7 8">130c</strain>
    </source>
</reference>
<proteinExistence type="predicted"/>
<dbReference type="OrthoDB" id="339469at2759"/>
<keyword evidence="2 5" id="KW-0812">Transmembrane</keyword>
<dbReference type="PANTHER" id="PTHR22950:SF349">
    <property type="entry name" value="AMINO ACID TRANSPORTER TRANSMEMBRANE DOMAIN-CONTAINING PROTEIN"/>
    <property type="match status" value="1"/>
</dbReference>
<evidence type="ECO:0000259" key="6">
    <source>
        <dbReference type="Pfam" id="PF01490"/>
    </source>
</evidence>
<accession>A0A078A156</accession>
<feature type="transmembrane region" description="Helical" evidence="5">
    <location>
        <begin position="145"/>
        <end position="169"/>
    </location>
</feature>
<dbReference type="EMBL" id="CCKQ01004428">
    <property type="protein sequence ID" value="CDW75582.1"/>
    <property type="molecule type" value="Genomic_DNA"/>
</dbReference>
<evidence type="ECO:0000256" key="2">
    <source>
        <dbReference type="ARBA" id="ARBA00022692"/>
    </source>
</evidence>
<keyword evidence="3 5" id="KW-1133">Transmembrane helix</keyword>
<feature type="transmembrane region" description="Helical" evidence="5">
    <location>
        <begin position="31"/>
        <end position="50"/>
    </location>
</feature>
<dbReference type="Proteomes" id="UP000039865">
    <property type="component" value="Unassembled WGS sequence"/>
</dbReference>
<comment type="subcellular location">
    <subcellularLocation>
        <location evidence="1">Membrane</location>
        <topology evidence="1">Multi-pass membrane protein</topology>
    </subcellularLocation>
</comment>
<feature type="transmembrane region" description="Helical" evidence="5">
    <location>
        <begin position="367"/>
        <end position="388"/>
    </location>
</feature>
<feature type="domain" description="Amino acid transporter transmembrane" evidence="6">
    <location>
        <begin position="7"/>
        <end position="387"/>
    </location>
</feature>
<protein>
    <recommendedName>
        <fullName evidence="6">Amino acid transporter transmembrane domain-containing protein</fullName>
    </recommendedName>
</protein>
<name>A0A078A156_STYLE</name>
<feature type="transmembrane region" description="Helical" evidence="5">
    <location>
        <begin position="336"/>
        <end position="355"/>
    </location>
</feature>
<sequence>MKKPSDFQLFMVSVKLFFGISYLSMPNTFGQTGLIGGILLFTVIITLNTFTMNQILAVSEQHHNIKSYSELGERIFGGQGRILLSGSIWIKQICACISYLYFIATQLDFVICQQSQLQYCYGNSTYMLLLIIPVIILSSIDSYKYLSYLSVPSVIIATIGMFAIFYYSFEQMAAGLTSQSPIVWFDLNGFFGRIGLAMYLFDGNAVVINIRAEARDKSKYPQILQKAVIFALLLFITFSTICYSVFREQSKPIFTMNLNPENALVIFIFICVCINALTSYPIQILAAFAIVEKHDFFKSESKVKAFLKKFMNRAFIIIVTTLISMTVPTFTDFLNIAGSIGSATVGFIFPQLLYMKQFPLISTRKRFICWLILWFGALGGSYSIYFSVEKLMRGDYS</sequence>
<evidence type="ECO:0000256" key="3">
    <source>
        <dbReference type="ARBA" id="ARBA00022989"/>
    </source>
</evidence>
<dbReference type="Pfam" id="PF01490">
    <property type="entry name" value="Aa_trans"/>
    <property type="match status" value="1"/>
</dbReference>
<evidence type="ECO:0000313" key="8">
    <source>
        <dbReference type="Proteomes" id="UP000039865"/>
    </source>
</evidence>
<feature type="transmembrane region" description="Helical" evidence="5">
    <location>
        <begin position="189"/>
        <end position="207"/>
    </location>
</feature>
<dbReference type="InterPro" id="IPR013057">
    <property type="entry name" value="AA_transpt_TM"/>
</dbReference>
<organism evidence="7 8">
    <name type="scientific">Stylonychia lemnae</name>
    <name type="common">Ciliate</name>
    <dbReference type="NCBI Taxonomy" id="5949"/>
    <lineage>
        <taxon>Eukaryota</taxon>
        <taxon>Sar</taxon>
        <taxon>Alveolata</taxon>
        <taxon>Ciliophora</taxon>
        <taxon>Intramacronucleata</taxon>
        <taxon>Spirotrichea</taxon>
        <taxon>Stichotrichia</taxon>
        <taxon>Sporadotrichida</taxon>
        <taxon>Oxytrichidae</taxon>
        <taxon>Stylonychinae</taxon>
        <taxon>Stylonychia</taxon>
    </lineage>
</organism>
<gene>
    <name evidence="7" type="primary">Contig14669.g15626</name>
    <name evidence="7" type="ORF">STYLEM_4572</name>
</gene>
<keyword evidence="4 5" id="KW-0472">Membrane</keyword>
<dbReference type="AlphaFoldDB" id="A0A078A156"/>
<dbReference type="InParanoid" id="A0A078A156"/>
<dbReference type="GO" id="GO:0015179">
    <property type="term" value="F:L-amino acid transmembrane transporter activity"/>
    <property type="evidence" value="ECO:0007669"/>
    <property type="project" value="TreeGrafter"/>
</dbReference>
<keyword evidence="8" id="KW-1185">Reference proteome</keyword>
<dbReference type="OMA" id="MVKYKVD"/>
<feature type="transmembrane region" description="Helical" evidence="5">
    <location>
        <begin position="310"/>
        <end position="330"/>
    </location>
</feature>
<evidence type="ECO:0000256" key="1">
    <source>
        <dbReference type="ARBA" id="ARBA00004141"/>
    </source>
</evidence>
<feature type="transmembrane region" description="Helical" evidence="5">
    <location>
        <begin position="227"/>
        <end position="246"/>
    </location>
</feature>
<feature type="transmembrane region" description="Helical" evidence="5">
    <location>
        <begin position="116"/>
        <end position="138"/>
    </location>
</feature>
<evidence type="ECO:0000313" key="7">
    <source>
        <dbReference type="EMBL" id="CDW75582.1"/>
    </source>
</evidence>
<feature type="transmembrane region" description="Helical" evidence="5">
    <location>
        <begin position="266"/>
        <end position="290"/>
    </location>
</feature>
<dbReference type="PANTHER" id="PTHR22950">
    <property type="entry name" value="AMINO ACID TRANSPORTER"/>
    <property type="match status" value="1"/>
</dbReference>
<evidence type="ECO:0000256" key="5">
    <source>
        <dbReference type="SAM" id="Phobius"/>
    </source>
</evidence>
<feature type="transmembrane region" description="Helical" evidence="5">
    <location>
        <begin position="82"/>
        <end position="104"/>
    </location>
</feature>
<dbReference type="GO" id="GO:0005774">
    <property type="term" value="C:vacuolar membrane"/>
    <property type="evidence" value="ECO:0007669"/>
    <property type="project" value="TreeGrafter"/>
</dbReference>
<evidence type="ECO:0000256" key="4">
    <source>
        <dbReference type="ARBA" id="ARBA00023136"/>
    </source>
</evidence>